<gene>
    <name evidence="1" type="ORF">H9729_04815</name>
</gene>
<dbReference type="Proteomes" id="UP000886750">
    <property type="component" value="Unassembled WGS sequence"/>
</dbReference>
<dbReference type="EMBL" id="DXCQ01000038">
    <property type="protein sequence ID" value="HIY96990.1"/>
    <property type="molecule type" value="Genomic_DNA"/>
</dbReference>
<evidence type="ECO:0000313" key="2">
    <source>
        <dbReference type="Proteomes" id="UP000886750"/>
    </source>
</evidence>
<accession>A0A9D2CSB0</accession>
<dbReference type="AlphaFoldDB" id="A0A9D2CSB0"/>
<protein>
    <submittedName>
        <fullName evidence="1">Uncharacterized protein</fullName>
    </submittedName>
</protein>
<name>A0A9D2CSB0_9FIRM</name>
<evidence type="ECO:0000313" key="1">
    <source>
        <dbReference type="EMBL" id="HIY96990.1"/>
    </source>
</evidence>
<proteinExistence type="predicted"/>
<organism evidence="1 2">
    <name type="scientific">Candidatus Borkfalkia excrementigallinarum</name>
    <dbReference type="NCBI Taxonomy" id="2838506"/>
    <lineage>
        <taxon>Bacteria</taxon>
        <taxon>Bacillati</taxon>
        <taxon>Bacillota</taxon>
        <taxon>Clostridia</taxon>
        <taxon>Christensenellales</taxon>
        <taxon>Christensenellaceae</taxon>
        <taxon>Candidatus Borkfalkia</taxon>
    </lineage>
</organism>
<reference evidence="1" key="2">
    <citation type="submission" date="2021-04" db="EMBL/GenBank/DDBJ databases">
        <authorList>
            <person name="Gilroy R."/>
        </authorList>
    </citation>
    <scope>NUCLEOTIDE SEQUENCE</scope>
    <source>
        <strain evidence="1">1345</strain>
    </source>
</reference>
<sequence>MAKTKAEIDKNYEERHKEERKEKYLVWGTSVSRKFAEEVNAFLKENGYTKVRLIEAGYKLLKEEAAGNKKDKAE</sequence>
<comment type="caution">
    <text evidence="1">The sequence shown here is derived from an EMBL/GenBank/DDBJ whole genome shotgun (WGS) entry which is preliminary data.</text>
</comment>
<reference evidence="1" key="1">
    <citation type="journal article" date="2021" name="PeerJ">
        <title>Extensive microbial diversity within the chicken gut microbiome revealed by metagenomics and culture.</title>
        <authorList>
            <person name="Gilroy R."/>
            <person name="Ravi A."/>
            <person name="Getino M."/>
            <person name="Pursley I."/>
            <person name="Horton D.L."/>
            <person name="Alikhan N.F."/>
            <person name="Baker D."/>
            <person name="Gharbi K."/>
            <person name="Hall N."/>
            <person name="Watson M."/>
            <person name="Adriaenssens E.M."/>
            <person name="Foster-Nyarko E."/>
            <person name="Jarju S."/>
            <person name="Secka A."/>
            <person name="Antonio M."/>
            <person name="Oren A."/>
            <person name="Chaudhuri R.R."/>
            <person name="La Ragione R."/>
            <person name="Hildebrand F."/>
            <person name="Pallen M.J."/>
        </authorList>
    </citation>
    <scope>NUCLEOTIDE SEQUENCE</scope>
    <source>
        <strain evidence="1">1345</strain>
    </source>
</reference>